<dbReference type="InterPro" id="IPR015943">
    <property type="entry name" value="WD40/YVTN_repeat-like_dom_sf"/>
</dbReference>
<dbReference type="Pfam" id="PF12937">
    <property type="entry name" value="F-box-like"/>
    <property type="match status" value="1"/>
</dbReference>
<dbReference type="InterPro" id="IPR036047">
    <property type="entry name" value="F-box-like_dom_sf"/>
</dbReference>
<feature type="repeat" description="WD" evidence="3">
    <location>
        <begin position="214"/>
        <end position="234"/>
    </location>
</feature>
<dbReference type="PANTHER" id="PTHR22847:SF746">
    <property type="entry name" value="OS01G0185400 PROTEIN"/>
    <property type="match status" value="1"/>
</dbReference>
<dbReference type="InterPro" id="IPR001810">
    <property type="entry name" value="F-box_dom"/>
</dbReference>
<proteinExistence type="predicted"/>
<evidence type="ECO:0000313" key="6">
    <source>
        <dbReference type="Proteomes" id="UP001642487"/>
    </source>
</evidence>
<feature type="domain" description="F-box" evidence="4">
    <location>
        <begin position="8"/>
        <end position="54"/>
    </location>
</feature>
<protein>
    <recommendedName>
        <fullName evidence="4">F-box domain-containing protein</fullName>
    </recommendedName>
</protein>
<sequence>MDRNQKFPTTITDLDEDSLAHCASFLKRHDIFNLASTCKYLQQVANSDSIWQRLFRERWQHQLPPLGSSLASGGARNAYFARLSDLQLCKFEDPLVASILTQPEPYGPMLLDTDNIFVSQGSSIQMVTITKNVSRDFSLATLNDHNARITCMRSFPLYETSFLRSEGQRSGNFLVTSSSDHSIRLWWKGYCQKCFRGHNGPVSILSDKLLGDGNGKLLASGGEDGTVRLWSLSSSGKRGKSALKVTLHGHEKPIKLMSVAGHKTSLLVSIARDSKVRVWDVTSTIRSSCCVGLTSLPGGPINLKCHESLVYVATTSSVVAIDLRTMQKVLTAATYQPFLYSFEMIPSKSLLCTGGSGSAKLWDIRRNQDDLKPKPIAELDGHSGPVSFLHMDPYKVVTGCPNDVYVHVWEVDSGTPVNSLSCWFNAYTEGSTTLSSMAVDGCRIATASYAGDIGLLRYIDYTNALRPIGRAMRNPLCTFVSSSKPLLPSKLS</sequence>
<dbReference type="InterPro" id="IPR001680">
    <property type="entry name" value="WD40_rpt"/>
</dbReference>
<dbReference type="PROSITE" id="PS50294">
    <property type="entry name" value="WD_REPEATS_REGION"/>
    <property type="match status" value="1"/>
</dbReference>
<dbReference type="PROSITE" id="PS00678">
    <property type="entry name" value="WD_REPEATS_1"/>
    <property type="match status" value="1"/>
</dbReference>
<dbReference type="PROSITE" id="PS50082">
    <property type="entry name" value="WD_REPEATS_2"/>
    <property type="match status" value="3"/>
</dbReference>
<dbReference type="SUPFAM" id="SSF50978">
    <property type="entry name" value="WD40 repeat-like"/>
    <property type="match status" value="1"/>
</dbReference>
<dbReference type="SUPFAM" id="SSF81383">
    <property type="entry name" value="F-box domain"/>
    <property type="match status" value="1"/>
</dbReference>
<evidence type="ECO:0000313" key="5">
    <source>
        <dbReference type="EMBL" id="CAK9322645.1"/>
    </source>
</evidence>
<dbReference type="Gene3D" id="1.20.1280.50">
    <property type="match status" value="1"/>
</dbReference>
<feature type="repeat" description="WD" evidence="3">
    <location>
        <begin position="170"/>
        <end position="186"/>
    </location>
</feature>
<evidence type="ECO:0000256" key="3">
    <source>
        <dbReference type="PROSITE-ProRule" id="PRU00221"/>
    </source>
</evidence>
<dbReference type="InterPro" id="IPR036322">
    <property type="entry name" value="WD40_repeat_dom_sf"/>
</dbReference>
<name>A0ABP0YSQ2_9ROSI</name>
<evidence type="ECO:0000256" key="2">
    <source>
        <dbReference type="ARBA" id="ARBA00022737"/>
    </source>
</evidence>
<dbReference type="Pfam" id="PF00400">
    <property type="entry name" value="WD40"/>
    <property type="match status" value="3"/>
</dbReference>
<reference evidence="5 6" key="1">
    <citation type="submission" date="2024-03" db="EMBL/GenBank/DDBJ databases">
        <authorList>
            <person name="Gkanogiannis A."/>
            <person name="Becerra Lopez-Lavalle L."/>
        </authorList>
    </citation>
    <scope>NUCLEOTIDE SEQUENCE [LARGE SCALE GENOMIC DNA]</scope>
</reference>
<evidence type="ECO:0000259" key="4">
    <source>
        <dbReference type="PROSITE" id="PS50181"/>
    </source>
</evidence>
<dbReference type="InterPro" id="IPR019775">
    <property type="entry name" value="WD40_repeat_CS"/>
</dbReference>
<feature type="repeat" description="WD" evidence="3">
    <location>
        <begin position="247"/>
        <end position="283"/>
    </location>
</feature>
<keyword evidence="2" id="KW-0677">Repeat</keyword>
<dbReference type="PANTHER" id="PTHR22847">
    <property type="entry name" value="WD40 REPEAT PROTEIN"/>
    <property type="match status" value="1"/>
</dbReference>
<dbReference type="SMART" id="SM00320">
    <property type="entry name" value="WD40"/>
    <property type="match status" value="5"/>
</dbReference>
<dbReference type="EMBL" id="OZ021739">
    <property type="protein sequence ID" value="CAK9322645.1"/>
    <property type="molecule type" value="Genomic_DNA"/>
</dbReference>
<organism evidence="5 6">
    <name type="scientific">Citrullus colocynthis</name>
    <name type="common">colocynth</name>
    <dbReference type="NCBI Taxonomy" id="252529"/>
    <lineage>
        <taxon>Eukaryota</taxon>
        <taxon>Viridiplantae</taxon>
        <taxon>Streptophyta</taxon>
        <taxon>Embryophyta</taxon>
        <taxon>Tracheophyta</taxon>
        <taxon>Spermatophyta</taxon>
        <taxon>Magnoliopsida</taxon>
        <taxon>eudicotyledons</taxon>
        <taxon>Gunneridae</taxon>
        <taxon>Pentapetalae</taxon>
        <taxon>rosids</taxon>
        <taxon>fabids</taxon>
        <taxon>Cucurbitales</taxon>
        <taxon>Cucurbitaceae</taxon>
        <taxon>Benincaseae</taxon>
        <taxon>Citrullus</taxon>
    </lineage>
</organism>
<keyword evidence="1 3" id="KW-0853">WD repeat</keyword>
<accession>A0ABP0YSQ2</accession>
<evidence type="ECO:0000256" key="1">
    <source>
        <dbReference type="ARBA" id="ARBA00022574"/>
    </source>
</evidence>
<dbReference type="Gene3D" id="2.130.10.10">
    <property type="entry name" value="YVTN repeat-like/Quinoprotein amine dehydrogenase"/>
    <property type="match status" value="2"/>
</dbReference>
<keyword evidence="6" id="KW-1185">Reference proteome</keyword>
<dbReference type="Proteomes" id="UP001642487">
    <property type="component" value="Chromosome 5"/>
</dbReference>
<gene>
    <name evidence="5" type="ORF">CITCOLO1_LOCUS14800</name>
</gene>
<dbReference type="PRINTS" id="PR00320">
    <property type="entry name" value="GPROTEINBRPT"/>
</dbReference>
<dbReference type="InterPro" id="IPR020472">
    <property type="entry name" value="WD40_PAC1"/>
</dbReference>
<dbReference type="PROSITE" id="PS50181">
    <property type="entry name" value="FBOX"/>
    <property type="match status" value="1"/>
</dbReference>